<protein>
    <submittedName>
        <fullName evidence="1">Uncharacterized protein</fullName>
    </submittedName>
</protein>
<dbReference type="AlphaFoldDB" id="A0AAV5SYP8"/>
<feature type="non-terminal residue" evidence="1">
    <location>
        <position position="69"/>
    </location>
</feature>
<name>A0AAV5SYP8_9BILA</name>
<gene>
    <name evidence="1" type="ORF">PENTCL1PPCAC_9657</name>
</gene>
<proteinExistence type="predicted"/>
<feature type="non-terminal residue" evidence="1">
    <location>
        <position position="1"/>
    </location>
</feature>
<keyword evidence="2" id="KW-1185">Reference proteome</keyword>
<sequence>HLVETGALVHLLSGCTNGCSCCSLRTRLGQQHFHMLEAGVHLLSDSCSCSIRSRLGQQHVHLAWNGAED</sequence>
<accession>A0AAV5SYP8</accession>
<evidence type="ECO:0000313" key="2">
    <source>
        <dbReference type="Proteomes" id="UP001432027"/>
    </source>
</evidence>
<evidence type="ECO:0000313" key="1">
    <source>
        <dbReference type="EMBL" id="GMS87482.1"/>
    </source>
</evidence>
<dbReference type="EMBL" id="BTSX01000003">
    <property type="protein sequence ID" value="GMS87482.1"/>
    <property type="molecule type" value="Genomic_DNA"/>
</dbReference>
<reference evidence="1" key="1">
    <citation type="submission" date="2023-10" db="EMBL/GenBank/DDBJ databases">
        <title>Genome assembly of Pristionchus species.</title>
        <authorList>
            <person name="Yoshida K."/>
            <person name="Sommer R.J."/>
        </authorList>
    </citation>
    <scope>NUCLEOTIDE SEQUENCE</scope>
    <source>
        <strain evidence="1">RS0144</strain>
    </source>
</reference>
<comment type="caution">
    <text evidence="1">The sequence shown here is derived from an EMBL/GenBank/DDBJ whole genome shotgun (WGS) entry which is preliminary data.</text>
</comment>
<organism evidence="1 2">
    <name type="scientific">Pristionchus entomophagus</name>
    <dbReference type="NCBI Taxonomy" id="358040"/>
    <lineage>
        <taxon>Eukaryota</taxon>
        <taxon>Metazoa</taxon>
        <taxon>Ecdysozoa</taxon>
        <taxon>Nematoda</taxon>
        <taxon>Chromadorea</taxon>
        <taxon>Rhabditida</taxon>
        <taxon>Rhabditina</taxon>
        <taxon>Diplogasteromorpha</taxon>
        <taxon>Diplogasteroidea</taxon>
        <taxon>Neodiplogasteridae</taxon>
        <taxon>Pristionchus</taxon>
    </lineage>
</organism>
<dbReference type="Proteomes" id="UP001432027">
    <property type="component" value="Unassembled WGS sequence"/>
</dbReference>